<feature type="domain" description="RING-type" evidence="17">
    <location>
        <begin position="142"/>
        <end position="184"/>
    </location>
</feature>
<keyword evidence="9" id="KW-0833">Ubl conjugation pathway</keyword>
<comment type="catalytic activity">
    <reaction evidence="1">
        <text>S-ubiquitinyl-[E2 ubiquitin-conjugating enzyme]-L-cysteine + [acceptor protein]-L-lysine = [E2 ubiquitin-conjugating enzyme]-L-cysteine + N(6)-ubiquitinyl-[acceptor protein]-L-lysine.</text>
        <dbReference type="EC" id="2.3.2.27"/>
    </reaction>
</comment>
<dbReference type="GO" id="GO:0008270">
    <property type="term" value="F:zinc ion binding"/>
    <property type="evidence" value="ECO:0007669"/>
    <property type="project" value="UniProtKB-KW"/>
</dbReference>
<dbReference type="EC" id="2.3.2.27" evidence="4"/>
<dbReference type="CDD" id="cd16461">
    <property type="entry name" value="RING-H2_EL5-like"/>
    <property type="match status" value="1"/>
</dbReference>
<keyword evidence="19" id="KW-1185">Reference proteome</keyword>
<evidence type="ECO:0000256" key="7">
    <source>
        <dbReference type="ARBA" id="ARBA00022723"/>
    </source>
</evidence>
<keyword evidence="8 14" id="KW-0863">Zinc-finger</keyword>
<feature type="transmembrane region" description="Helical" evidence="16">
    <location>
        <begin position="42"/>
        <end position="66"/>
    </location>
</feature>
<dbReference type="Gene3D" id="3.30.40.10">
    <property type="entry name" value="Zinc/RING finger domain, C3HC4 (zinc finger)"/>
    <property type="match status" value="1"/>
</dbReference>
<dbReference type="PANTHER" id="PTHR46913">
    <property type="entry name" value="RING-H2 FINGER PROTEIN ATL16"/>
    <property type="match status" value="1"/>
</dbReference>
<keyword evidence="11 16" id="KW-1133">Transmembrane helix</keyword>
<evidence type="ECO:0000256" key="8">
    <source>
        <dbReference type="ARBA" id="ARBA00022771"/>
    </source>
</evidence>
<dbReference type="SUPFAM" id="SSF57850">
    <property type="entry name" value="RING/U-box"/>
    <property type="match status" value="1"/>
</dbReference>
<evidence type="ECO:0000256" key="9">
    <source>
        <dbReference type="ARBA" id="ARBA00022786"/>
    </source>
</evidence>
<dbReference type="GO" id="GO:0016567">
    <property type="term" value="P:protein ubiquitination"/>
    <property type="evidence" value="ECO:0007669"/>
    <property type="project" value="InterPro"/>
</dbReference>
<evidence type="ECO:0000256" key="4">
    <source>
        <dbReference type="ARBA" id="ARBA00012483"/>
    </source>
</evidence>
<dbReference type="InterPro" id="IPR044600">
    <property type="entry name" value="ATL1/ATL16-like"/>
</dbReference>
<evidence type="ECO:0000256" key="10">
    <source>
        <dbReference type="ARBA" id="ARBA00022833"/>
    </source>
</evidence>
<evidence type="ECO:0000313" key="19">
    <source>
        <dbReference type="Proteomes" id="UP001367508"/>
    </source>
</evidence>
<accession>A0AAN9MVP5</accession>
<dbReference type="GO" id="GO:0016020">
    <property type="term" value="C:membrane"/>
    <property type="evidence" value="ECO:0007669"/>
    <property type="project" value="UniProtKB-SubCell"/>
</dbReference>
<evidence type="ECO:0000313" key="18">
    <source>
        <dbReference type="EMBL" id="KAK7359017.1"/>
    </source>
</evidence>
<protein>
    <recommendedName>
        <fullName evidence="4">RING-type E3 ubiquitin transferase</fullName>
        <ecNumber evidence="4">2.3.2.27</ecNumber>
    </recommendedName>
</protein>
<dbReference type="InterPro" id="IPR001841">
    <property type="entry name" value="Znf_RING"/>
</dbReference>
<keyword evidence="12 16" id="KW-0472">Membrane</keyword>
<sequence>MAHPPIQHYVSPAPSPHPHPVLTMPLTVSFHVEEYHNHVLRLALIIIACIVGVITFLLAASVIKIFNSRRHSYNRNRRGSSILFDLNEDSTISDDIDHDDDEGQVMHHIWFIRTVGLQQSFIDSITVFKYAKDEGLIDGTECSVCLGEFQHGETLRLLPKCSHAFHIPCIDTWLTSHKNCPLCRAPVAHEHVITPPDQNNHNQTDENVSHNQEALTHINSDGSGRSESNVPRSEFEGGDASAVSSSGIHDKAEEETQILRRTVSVDSSSPPVILRHSVLNLNSDRESSDTHFGEKMDSSSKVASIGRALQKKPISMGRSFSHNRKILFSRHCRSYSSTLPL</sequence>
<dbReference type="GO" id="GO:0061630">
    <property type="term" value="F:ubiquitin protein ligase activity"/>
    <property type="evidence" value="ECO:0007669"/>
    <property type="project" value="UniProtKB-EC"/>
</dbReference>
<comment type="pathway">
    <text evidence="3">Protein modification; protein ubiquitination.</text>
</comment>
<keyword evidence="7" id="KW-0479">Metal-binding</keyword>
<evidence type="ECO:0000256" key="2">
    <source>
        <dbReference type="ARBA" id="ARBA00004167"/>
    </source>
</evidence>
<dbReference type="FunFam" id="3.30.40.10:FF:000233">
    <property type="entry name" value="RING-H2 finger protein ATL54"/>
    <property type="match status" value="1"/>
</dbReference>
<feature type="compositionally biased region" description="Polar residues" evidence="15">
    <location>
        <begin position="217"/>
        <end position="231"/>
    </location>
</feature>
<keyword evidence="6 16" id="KW-0812">Transmembrane</keyword>
<evidence type="ECO:0000256" key="11">
    <source>
        <dbReference type="ARBA" id="ARBA00022989"/>
    </source>
</evidence>
<evidence type="ECO:0000259" key="17">
    <source>
        <dbReference type="PROSITE" id="PS50089"/>
    </source>
</evidence>
<proteinExistence type="inferred from homology"/>
<evidence type="ECO:0000256" key="1">
    <source>
        <dbReference type="ARBA" id="ARBA00000900"/>
    </source>
</evidence>
<comment type="caution">
    <text evidence="18">The sequence shown here is derived from an EMBL/GenBank/DDBJ whole genome shotgun (WGS) entry which is preliminary data.</text>
</comment>
<dbReference type="Pfam" id="PF13639">
    <property type="entry name" value="zf-RING_2"/>
    <property type="match status" value="1"/>
</dbReference>
<evidence type="ECO:0000256" key="15">
    <source>
        <dbReference type="SAM" id="MobiDB-lite"/>
    </source>
</evidence>
<dbReference type="EMBL" id="JAYMYQ010000001">
    <property type="protein sequence ID" value="KAK7359017.1"/>
    <property type="molecule type" value="Genomic_DNA"/>
</dbReference>
<evidence type="ECO:0000256" key="5">
    <source>
        <dbReference type="ARBA" id="ARBA00022679"/>
    </source>
</evidence>
<name>A0AAN9MVP5_CANGL</name>
<evidence type="ECO:0000256" key="14">
    <source>
        <dbReference type="PROSITE-ProRule" id="PRU00175"/>
    </source>
</evidence>
<dbReference type="AlphaFoldDB" id="A0AAN9MVP5"/>
<reference evidence="18 19" key="1">
    <citation type="submission" date="2024-01" db="EMBL/GenBank/DDBJ databases">
        <title>The genomes of 5 underutilized Papilionoideae crops provide insights into root nodulation and disease resistanc.</title>
        <authorList>
            <person name="Jiang F."/>
        </authorList>
    </citation>
    <scope>NUCLEOTIDE SEQUENCE [LARGE SCALE GENOMIC DNA]</scope>
    <source>
        <strain evidence="18">LVBAO_FW01</strain>
        <tissue evidence="18">Leaves</tissue>
    </source>
</reference>
<dbReference type="PROSITE" id="PS50089">
    <property type="entry name" value="ZF_RING_2"/>
    <property type="match status" value="1"/>
</dbReference>
<dbReference type="SMART" id="SM00184">
    <property type="entry name" value="RING"/>
    <property type="match status" value="1"/>
</dbReference>
<evidence type="ECO:0000256" key="12">
    <source>
        <dbReference type="ARBA" id="ARBA00023136"/>
    </source>
</evidence>
<dbReference type="InterPro" id="IPR013083">
    <property type="entry name" value="Znf_RING/FYVE/PHD"/>
</dbReference>
<feature type="region of interest" description="Disordered" evidence="15">
    <location>
        <begin position="217"/>
        <end position="250"/>
    </location>
</feature>
<keyword evidence="5" id="KW-0808">Transferase</keyword>
<evidence type="ECO:0000256" key="3">
    <source>
        <dbReference type="ARBA" id="ARBA00004906"/>
    </source>
</evidence>
<evidence type="ECO:0000256" key="13">
    <source>
        <dbReference type="ARBA" id="ARBA00024209"/>
    </source>
</evidence>
<gene>
    <name evidence="18" type="ORF">VNO77_00961</name>
</gene>
<comment type="subcellular location">
    <subcellularLocation>
        <location evidence="2">Membrane</location>
        <topology evidence="2">Single-pass membrane protein</topology>
    </subcellularLocation>
</comment>
<comment type="similarity">
    <text evidence="13">Belongs to the RING-type zinc finger family. ATL subfamily.</text>
</comment>
<evidence type="ECO:0000256" key="16">
    <source>
        <dbReference type="SAM" id="Phobius"/>
    </source>
</evidence>
<evidence type="ECO:0000256" key="6">
    <source>
        <dbReference type="ARBA" id="ARBA00022692"/>
    </source>
</evidence>
<organism evidence="18 19">
    <name type="scientific">Canavalia gladiata</name>
    <name type="common">Sword bean</name>
    <name type="synonym">Dolichos gladiatus</name>
    <dbReference type="NCBI Taxonomy" id="3824"/>
    <lineage>
        <taxon>Eukaryota</taxon>
        <taxon>Viridiplantae</taxon>
        <taxon>Streptophyta</taxon>
        <taxon>Embryophyta</taxon>
        <taxon>Tracheophyta</taxon>
        <taxon>Spermatophyta</taxon>
        <taxon>Magnoliopsida</taxon>
        <taxon>eudicotyledons</taxon>
        <taxon>Gunneridae</taxon>
        <taxon>Pentapetalae</taxon>
        <taxon>rosids</taxon>
        <taxon>fabids</taxon>
        <taxon>Fabales</taxon>
        <taxon>Fabaceae</taxon>
        <taxon>Papilionoideae</taxon>
        <taxon>50 kb inversion clade</taxon>
        <taxon>NPAAA clade</taxon>
        <taxon>indigoferoid/millettioid clade</taxon>
        <taxon>Phaseoleae</taxon>
        <taxon>Canavalia</taxon>
    </lineage>
</organism>
<keyword evidence="10" id="KW-0862">Zinc</keyword>
<dbReference type="PANTHER" id="PTHR46913:SF19">
    <property type="entry name" value="RING-TYPE E3 UBIQUITIN TRANSFERASE"/>
    <property type="match status" value="1"/>
</dbReference>
<dbReference type="Proteomes" id="UP001367508">
    <property type="component" value="Unassembled WGS sequence"/>
</dbReference>